<dbReference type="NCBIfam" id="TIGR00629">
    <property type="entry name" value="uvde"/>
    <property type="match status" value="1"/>
</dbReference>
<evidence type="ECO:0000313" key="8">
    <source>
        <dbReference type="Proteomes" id="UP000237684"/>
    </source>
</evidence>
<dbReference type="GO" id="GO:0009411">
    <property type="term" value="P:response to UV"/>
    <property type="evidence" value="ECO:0007669"/>
    <property type="project" value="InterPro"/>
</dbReference>
<keyword evidence="6" id="KW-0234">DNA repair</keyword>
<keyword evidence="3" id="KW-0227">DNA damage</keyword>
<keyword evidence="1" id="KW-0540">Nuclease</keyword>
<evidence type="ECO:0000313" key="7">
    <source>
        <dbReference type="EMBL" id="PQV65551.1"/>
    </source>
</evidence>
<proteinExistence type="predicted"/>
<comment type="caution">
    <text evidence="7">The sequence shown here is derived from an EMBL/GenBank/DDBJ whole genome shotgun (WGS) entry which is preliminary data.</text>
</comment>
<organism evidence="7 8">
    <name type="scientific">Abditibacterium utsteinense</name>
    <dbReference type="NCBI Taxonomy" id="1960156"/>
    <lineage>
        <taxon>Bacteria</taxon>
        <taxon>Pseudomonadati</taxon>
        <taxon>Abditibacteriota</taxon>
        <taxon>Abditibacteriia</taxon>
        <taxon>Abditibacteriales</taxon>
        <taxon>Abditibacteriaceae</taxon>
        <taxon>Abditibacterium</taxon>
    </lineage>
</organism>
<dbReference type="Pfam" id="PF03851">
    <property type="entry name" value="UvdE"/>
    <property type="match status" value="1"/>
</dbReference>
<accession>A0A2S8SXM7</accession>
<keyword evidence="2 7" id="KW-0255">Endonuclease</keyword>
<dbReference type="OrthoDB" id="9782576at2"/>
<evidence type="ECO:0000256" key="1">
    <source>
        <dbReference type="ARBA" id="ARBA00022722"/>
    </source>
</evidence>
<evidence type="ECO:0000256" key="2">
    <source>
        <dbReference type="ARBA" id="ARBA00022759"/>
    </source>
</evidence>
<dbReference type="GO" id="GO:0004519">
    <property type="term" value="F:endonuclease activity"/>
    <property type="evidence" value="ECO:0007669"/>
    <property type="project" value="UniProtKB-KW"/>
</dbReference>
<protein>
    <submittedName>
        <fullName evidence="7">UV-damage endonuclease</fullName>
    </submittedName>
</protein>
<gene>
    <name evidence="7" type="ORF">B1R32_101293</name>
</gene>
<dbReference type="PANTHER" id="PTHR31290:SF5">
    <property type="entry name" value="UV-DAMAGE ENDONUCLEASE"/>
    <property type="match status" value="1"/>
</dbReference>
<dbReference type="FunCoup" id="A0A2S8SXM7">
    <property type="interactions" value="5"/>
</dbReference>
<keyword evidence="8" id="KW-1185">Reference proteome</keyword>
<dbReference type="InParanoid" id="A0A2S8SXM7"/>
<dbReference type="AlphaFoldDB" id="A0A2S8SXM7"/>
<keyword evidence="4" id="KW-0228">DNA excision</keyword>
<keyword evidence="5" id="KW-0378">Hydrolase</keyword>
<evidence type="ECO:0000256" key="5">
    <source>
        <dbReference type="ARBA" id="ARBA00022801"/>
    </source>
</evidence>
<dbReference type="Gene3D" id="3.20.20.150">
    <property type="entry name" value="Divalent-metal-dependent TIM barrel enzymes"/>
    <property type="match status" value="1"/>
</dbReference>
<dbReference type="PANTHER" id="PTHR31290">
    <property type="entry name" value="UV-DAMAGE ENDONUCLEASE"/>
    <property type="match status" value="1"/>
</dbReference>
<dbReference type="RefSeq" id="WP_105482277.1">
    <property type="nucleotide sequence ID" value="NZ_NIGF01000001.1"/>
</dbReference>
<evidence type="ECO:0000256" key="4">
    <source>
        <dbReference type="ARBA" id="ARBA00022769"/>
    </source>
</evidence>
<evidence type="ECO:0000256" key="6">
    <source>
        <dbReference type="ARBA" id="ARBA00023204"/>
    </source>
</evidence>
<dbReference type="GO" id="GO:0016787">
    <property type="term" value="F:hydrolase activity"/>
    <property type="evidence" value="ECO:0007669"/>
    <property type="project" value="UniProtKB-KW"/>
</dbReference>
<dbReference type="SUPFAM" id="SSF51658">
    <property type="entry name" value="Xylose isomerase-like"/>
    <property type="match status" value="1"/>
</dbReference>
<name>A0A2S8SXM7_9BACT</name>
<sequence>MRLGFAVKVLGQEGLKSHDARRHANNPHLKNSIEFAHGIFDYLEKAKISMYRFSSDFAPYLTHPDMPQFHNQIEEARPELELLGKRARDMNLRLSFHPSQYIILNSPSEKLTETSTRDFLAQANMLDVMEQPDEAVIVTHVGGVYGDRAASMARFAEHFHALPEAARRRLVLENDDVSYSAADVLKIHEQTGIRCIFDHQHHSCINPEDWAPEAACAAILKTWPQNCRPKIHFSSPRIEDREILRRDRTTGKKVAFKAAPLASQHADYIDAETFIPFAREVQKTREFDVMCEAKAKDLAVLQLREALEKAGGFVME</sequence>
<dbReference type="InterPro" id="IPR036237">
    <property type="entry name" value="Xyl_isomerase-like_sf"/>
</dbReference>
<dbReference type="EMBL" id="NIGF01000001">
    <property type="protein sequence ID" value="PQV65551.1"/>
    <property type="molecule type" value="Genomic_DNA"/>
</dbReference>
<reference evidence="7 8" key="1">
    <citation type="journal article" date="2018" name="Syst. Appl. Microbiol.">
        <title>Abditibacterium utsteinense sp. nov., the first cultivated member of candidate phylum FBP, isolated from ice-free Antarctic soil samples.</title>
        <authorList>
            <person name="Tahon G."/>
            <person name="Tytgat B."/>
            <person name="Lebbe L."/>
            <person name="Carlier A."/>
            <person name="Willems A."/>
        </authorList>
    </citation>
    <scope>NUCLEOTIDE SEQUENCE [LARGE SCALE GENOMIC DNA]</scope>
    <source>
        <strain evidence="7 8">LMG 29911</strain>
    </source>
</reference>
<dbReference type="GO" id="GO:0006289">
    <property type="term" value="P:nucleotide-excision repair"/>
    <property type="evidence" value="ECO:0007669"/>
    <property type="project" value="InterPro"/>
</dbReference>
<dbReference type="InterPro" id="IPR004601">
    <property type="entry name" value="UvdE"/>
</dbReference>
<dbReference type="Proteomes" id="UP000237684">
    <property type="component" value="Unassembled WGS sequence"/>
</dbReference>
<evidence type="ECO:0000256" key="3">
    <source>
        <dbReference type="ARBA" id="ARBA00022763"/>
    </source>
</evidence>